<sequence>MKLKPNNEIWLPMKCIMVIPQEIQENLKSFMEQNVLCRTVNLTEYTVLSQSEPDVEPYIVGKIRMLAFCRILRFVICTCVERVVAVLVQTVRAECVLRVLQNNPFEVQSLEFNLCQLHLGSVYKDVELFSEV</sequence>
<proteinExistence type="predicted"/>
<dbReference type="Proteomes" id="UP000507245">
    <property type="component" value="Unassembled WGS sequence"/>
</dbReference>
<keyword evidence="2" id="KW-1185">Reference proteome</keyword>
<name>A0A6J5Y062_PRUAR</name>
<dbReference type="EMBL" id="CAEKKB010000007">
    <property type="protein sequence ID" value="CAB4316868.1"/>
    <property type="molecule type" value="Genomic_DNA"/>
</dbReference>
<dbReference type="AlphaFoldDB" id="A0A6J5Y062"/>
<accession>A0A6J5Y062</accession>
<evidence type="ECO:0000313" key="2">
    <source>
        <dbReference type="Proteomes" id="UP000507245"/>
    </source>
</evidence>
<protein>
    <submittedName>
        <fullName evidence="1">Uncharacterized protein</fullName>
    </submittedName>
</protein>
<gene>
    <name evidence="1" type="ORF">ORAREDHAP_LOCUS43266</name>
</gene>
<reference evidence="2" key="1">
    <citation type="journal article" date="2020" name="Genome Biol.">
        <title>Gamete binning: chromosome-level and haplotype-resolved genome assembly enabled by high-throughput single-cell sequencing of gamete genomes.</title>
        <authorList>
            <person name="Campoy J.A."/>
            <person name="Sun H."/>
            <person name="Goel M."/>
            <person name="Jiao W.-B."/>
            <person name="Folz-Donahue K."/>
            <person name="Wang N."/>
            <person name="Rubio M."/>
            <person name="Liu C."/>
            <person name="Kukat C."/>
            <person name="Ruiz D."/>
            <person name="Huettel B."/>
            <person name="Schneeberger K."/>
        </authorList>
    </citation>
    <scope>NUCLEOTIDE SEQUENCE [LARGE SCALE GENOMIC DNA]</scope>
    <source>
        <strain evidence="2">cv. Rojo Pasion</strain>
    </source>
</reference>
<organism evidence="1 2">
    <name type="scientific">Prunus armeniaca</name>
    <name type="common">Apricot</name>
    <name type="synonym">Armeniaca vulgaris</name>
    <dbReference type="NCBI Taxonomy" id="36596"/>
    <lineage>
        <taxon>Eukaryota</taxon>
        <taxon>Viridiplantae</taxon>
        <taxon>Streptophyta</taxon>
        <taxon>Embryophyta</taxon>
        <taxon>Tracheophyta</taxon>
        <taxon>Spermatophyta</taxon>
        <taxon>Magnoliopsida</taxon>
        <taxon>eudicotyledons</taxon>
        <taxon>Gunneridae</taxon>
        <taxon>Pentapetalae</taxon>
        <taxon>rosids</taxon>
        <taxon>fabids</taxon>
        <taxon>Rosales</taxon>
        <taxon>Rosaceae</taxon>
        <taxon>Amygdaloideae</taxon>
        <taxon>Amygdaleae</taxon>
        <taxon>Prunus</taxon>
    </lineage>
</organism>
<evidence type="ECO:0000313" key="1">
    <source>
        <dbReference type="EMBL" id="CAB4316868.1"/>
    </source>
</evidence>